<dbReference type="Pfam" id="PF00535">
    <property type="entry name" value="Glycos_transf_2"/>
    <property type="match status" value="1"/>
</dbReference>
<evidence type="ECO:0000259" key="4">
    <source>
        <dbReference type="Pfam" id="PF00535"/>
    </source>
</evidence>
<evidence type="ECO:0000256" key="2">
    <source>
        <dbReference type="ARBA" id="ARBA00022676"/>
    </source>
</evidence>
<accession>A0ABV5EU77</accession>
<evidence type="ECO:0000256" key="3">
    <source>
        <dbReference type="ARBA" id="ARBA00022679"/>
    </source>
</evidence>
<dbReference type="InterPro" id="IPR050834">
    <property type="entry name" value="Glycosyltransf_2"/>
</dbReference>
<dbReference type="Proteomes" id="UP001589643">
    <property type="component" value="Unassembled WGS sequence"/>
</dbReference>
<dbReference type="RefSeq" id="WP_274177968.1">
    <property type="nucleotide sequence ID" value="NZ_CP141117.1"/>
</dbReference>
<keyword evidence="2" id="KW-0328">Glycosyltransferase</keyword>
<comment type="similarity">
    <text evidence="1">Belongs to the glycosyltransferase 2 family.</text>
</comment>
<protein>
    <submittedName>
        <fullName evidence="5">Glycosyltransferase family 2 protein</fullName>
    </submittedName>
</protein>
<keyword evidence="3" id="KW-0808">Transferase</keyword>
<keyword evidence="6" id="KW-1185">Reference proteome</keyword>
<dbReference type="PANTHER" id="PTHR43685:SF5">
    <property type="entry name" value="GLYCOSYLTRANSFERASE EPSE-RELATED"/>
    <property type="match status" value="1"/>
</dbReference>
<name>A0ABV5EU77_9MICO</name>
<dbReference type="SUPFAM" id="SSF53448">
    <property type="entry name" value="Nucleotide-diphospho-sugar transferases"/>
    <property type="match status" value="1"/>
</dbReference>
<evidence type="ECO:0000313" key="6">
    <source>
        <dbReference type="Proteomes" id="UP001589643"/>
    </source>
</evidence>
<dbReference type="InterPro" id="IPR029044">
    <property type="entry name" value="Nucleotide-diphossugar_trans"/>
</dbReference>
<organism evidence="5 6">
    <name type="scientific">Microbacterium plantarum</name>
    <dbReference type="NCBI Taxonomy" id="1816425"/>
    <lineage>
        <taxon>Bacteria</taxon>
        <taxon>Bacillati</taxon>
        <taxon>Actinomycetota</taxon>
        <taxon>Actinomycetes</taxon>
        <taxon>Micrococcales</taxon>
        <taxon>Microbacteriaceae</taxon>
        <taxon>Microbacterium</taxon>
    </lineage>
</organism>
<sequence length="318" mass="34981">MSSPVVTVIVPGRDVAPYAEEALASLKAQTLGEWTAILIDDGSRDTTGRIFAEAAASDERFRVIAHDRAVGLGAARNAGLDRVDTPFVAFLDADDVLTPSALERWIGTLDASGSDFVAGAYVRLRPTDEGYVPGPVQPWVAASTRPARIGTTLADHPEASGNIVAWSKASRIEFWRRHRLRFPENRLYEDQLVAQQMYTRARAFDVIPDVVVHWRERADGSSITQHRAQLPVLIDYLDALRSGLAVLDAADARAAATARVRLVLDMDVPPLVRIAATHPDPEYRRRIGGLVRDFRERAPGHRAADPAAAELWDIARLW</sequence>
<gene>
    <name evidence="5" type="ORF">AB7P39_10665</name>
</gene>
<evidence type="ECO:0000256" key="1">
    <source>
        <dbReference type="ARBA" id="ARBA00006739"/>
    </source>
</evidence>
<dbReference type="Gene3D" id="3.90.550.10">
    <property type="entry name" value="Spore Coat Polysaccharide Biosynthesis Protein SpsA, Chain A"/>
    <property type="match status" value="1"/>
</dbReference>
<comment type="caution">
    <text evidence="5">The sequence shown here is derived from an EMBL/GenBank/DDBJ whole genome shotgun (WGS) entry which is preliminary data.</text>
</comment>
<reference evidence="5 6" key="1">
    <citation type="submission" date="2024-08" db="EMBL/GenBank/DDBJ databases">
        <title>Heavy metals resistant antinobacteria isolated from wastewater.</title>
        <authorList>
            <person name="Roman Ponce B."/>
            <person name="Blanco Mercado M.A."/>
            <person name="Avila Aldana I.N."/>
            <person name="Morales Arrieta S."/>
        </authorList>
    </citation>
    <scope>NUCLEOTIDE SEQUENCE [LARGE SCALE GENOMIC DNA]</scope>
    <source>
        <strain evidence="6">sma-1</strain>
    </source>
</reference>
<dbReference type="PANTHER" id="PTHR43685">
    <property type="entry name" value="GLYCOSYLTRANSFERASE"/>
    <property type="match status" value="1"/>
</dbReference>
<evidence type="ECO:0000313" key="5">
    <source>
        <dbReference type="EMBL" id="MFB8893302.1"/>
    </source>
</evidence>
<dbReference type="EMBL" id="JBHLHV010000001">
    <property type="protein sequence ID" value="MFB8893302.1"/>
    <property type="molecule type" value="Genomic_DNA"/>
</dbReference>
<dbReference type="InterPro" id="IPR001173">
    <property type="entry name" value="Glyco_trans_2-like"/>
</dbReference>
<proteinExistence type="inferred from homology"/>
<dbReference type="CDD" id="cd00761">
    <property type="entry name" value="Glyco_tranf_GTA_type"/>
    <property type="match status" value="1"/>
</dbReference>
<feature type="domain" description="Glycosyltransferase 2-like" evidence="4">
    <location>
        <begin position="7"/>
        <end position="126"/>
    </location>
</feature>